<organism evidence="1">
    <name type="scientific">Arundo donax</name>
    <name type="common">Giant reed</name>
    <name type="synonym">Donax arundinaceus</name>
    <dbReference type="NCBI Taxonomy" id="35708"/>
    <lineage>
        <taxon>Eukaryota</taxon>
        <taxon>Viridiplantae</taxon>
        <taxon>Streptophyta</taxon>
        <taxon>Embryophyta</taxon>
        <taxon>Tracheophyta</taxon>
        <taxon>Spermatophyta</taxon>
        <taxon>Magnoliopsida</taxon>
        <taxon>Liliopsida</taxon>
        <taxon>Poales</taxon>
        <taxon>Poaceae</taxon>
        <taxon>PACMAD clade</taxon>
        <taxon>Arundinoideae</taxon>
        <taxon>Arundineae</taxon>
        <taxon>Arundo</taxon>
    </lineage>
</organism>
<dbReference type="EMBL" id="GBRH01176827">
    <property type="protein sequence ID" value="JAE21069.1"/>
    <property type="molecule type" value="Transcribed_RNA"/>
</dbReference>
<accession>A0A0A9GC93</accession>
<sequence>MSSIFNCLCQTISQSSAAAGRYSAAHQEQQDECVRASGRFGCGAPLPQFPSAAAGRLSQPALWWGRRFACCC</sequence>
<proteinExistence type="predicted"/>
<dbReference type="AlphaFoldDB" id="A0A0A9GC93"/>
<reference evidence="1" key="1">
    <citation type="submission" date="2014-09" db="EMBL/GenBank/DDBJ databases">
        <authorList>
            <person name="Magalhaes I.L.F."/>
            <person name="Oliveira U."/>
            <person name="Santos F.R."/>
            <person name="Vidigal T.H.D.A."/>
            <person name="Brescovit A.D."/>
            <person name="Santos A.J."/>
        </authorList>
    </citation>
    <scope>NUCLEOTIDE SEQUENCE</scope>
    <source>
        <tissue evidence="1">Shoot tissue taken approximately 20 cm above the soil surface</tissue>
    </source>
</reference>
<protein>
    <submittedName>
        <fullName evidence="1">Uncharacterized protein</fullName>
    </submittedName>
</protein>
<reference evidence="1" key="2">
    <citation type="journal article" date="2015" name="Data Brief">
        <title>Shoot transcriptome of the giant reed, Arundo donax.</title>
        <authorList>
            <person name="Barrero R.A."/>
            <person name="Guerrero F.D."/>
            <person name="Moolhuijzen P."/>
            <person name="Goolsby J.A."/>
            <person name="Tidwell J."/>
            <person name="Bellgard S.E."/>
            <person name="Bellgard M.I."/>
        </authorList>
    </citation>
    <scope>NUCLEOTIDE SEQUENCE</scope>
    <source>
        <tissue evidence="1">Shoot tissue taken approximately 20 cm above the soil surface</tissue>
    </source>
</reference>
<evidence type="ECO:0000313" key="1">
    <source>
        <dbReference type="EMBL" id="JAE21069.1"/>
    </source>
</evidence>
<name>A0A0A9GC93_ARUDO</name>